<dbReference type="GO" id="GO:0003678">
    <property type="term" value="F:DNA helicase activity"/>
    <property type="evidence" value="ECO:0007669"/>
    <property type="project" value="TreeGrafter"/>
</dbReference>
<dbReference type="InterPro" id="IPR027417">
    <property type="entry name" value="P-loop_NTPase"/>
</dbReference>
<dbReference type="FunFam" id="1.10.150.20:FF:000013">
    <property type="entry name" value="U5 small nuclear ribonucleoprotein kDa helicase"/>
    <property type="match status" value="1"/>
</dbReference>
<keyword evidence="8" id="KW-0539">Nucleus</keyword>
<dbReference type="InterPro" id="IPR011545">
    <property type="entry name" value="DEAD/DEAH_box_helicase_dom"/>
</dbReference>
<dbReference type="NCBIfam" id="TIGR03400">
    <property type="entry name" value="18S_RNA_Rcl1p"/>
    <property type="match status" value="1"/>
</dbReference>
<keyword evidence="14" id="KW-1185">Reference proteome</keyword>
<dbReference type="GO" id="GO:0005730">
    <property type="term" value="C:nucleolus"/>
    <property type="evidence" value="ECO:0007669"/>
    <property type="project" value="InterPro"/>
</dbReference>
<feature type="domain" description="Helicase ATP-binding" evidence="11">
    <location>
        <begin position="1648"/>
        <end position="1824"/>
    </location>
</feature>
<comment type="catalytic activity">
    <reaction evidence="9">
        <text>ATP + H2O = ADP + phosphate + H(+)</text>
        <dbReference type="Rhea" id="RHEA:13065"/>
        <dbReference type="ChEBI" id="CHEBI:15377"/>
        <dbReference type="ChEBI" id="CHEBI:15378"/>
        <dbReference type="ChEBI" id="CHEBI:30616"/>
        <dbReference type="ChEBI" id="CHEBI:43474"/>
        <dbReference type="ChEBI" id="CHEBI:456216"/>
        <dbReference type="EC" id="3.6.4.13"/>
    </reaction>
</comment>
<dbReference type="FunFam" id="2.60.40.150:FF:000004">
    <property type="entry name" value="RNA helicase, activating signal cointegrator 1"/>
    <property type="match status" value="1"/>
</dbReference>
<dbReference type="FunFam" id="3.40.50.300:FF:000368">
    <property type="entry name" value="U5 small nuclear ribonucleoprotein 200 kDa helicase"/>
    <property type="match status" value="1"/>
</dbReference>
<organism evidence="13 14">
    <name type="scientific">Pneumocystis wakefieldiae</name>
    <dbReference type="NCBI Taxonomy" id="38082"/>
    <lineage>
        <taxon>Eukaryota</taxon>
        <taxon>Fungi</taxon>
        <taxon>Dikarya</taxon>
        <taxon>Ascomycota</taxon>
        <taxon>Taphrinomycotina</taxon>
        <taxon>Pneumocystomycetes</taxon>
        <taxon>Pneumocystaceae</taxon>
        <taxon>Pneumocystis</taxon>
    </lineage>
</organism>
<dbReference type="GO" id="GO:0005682">
    <property type="term" value="C:U5 snRNP"/>
    <property type="evidence" value="ECO:0007669"/>
    <property type="project" value="UniProtKB-ARBA"/>
</dbReference>
<feature type="domain" description="Helicase C-terminal" evidence="12">
    <location>
        <begin position="1020"/>
        <end position="1230"/>
    </location>
</feature>
<evidence type="ECO:0000256" key="7">
    <source>
        <dbReference type="ARBA" id="ARBA00022840"/>
    </source>
</evidence>
<dbReference type="InterPro" id="IPR048863">
    <property type="entry name" value="BRR2_plug"/>
</dbReference>
<dbReference type="Pfam" id="PF02889">
    <property type="entry name" value="Sec63"/>
    <property type="match status" value="2"/>
</dbReference>
<evidence type="ECO:0000256" key="4">
    <source>
        <dbReference type="ARBA" id="ARBA00022741"/>
    </source>
</evidence>
<dbReference type="SUPFAM" id="SSF81296">
    <property type="entry name" value="E set domains"/>
    <property type="match status" value="1"/>
</dbReference>
<dbReference type="GO" id="GO:0000393">
    <property type="term" value="P:spliceosomal conformational changes to generate catalytic conformation"/>
    <property type="evidence" value="ECO:0007669"/>
    <property type="project" value="UniProtKB-ARBA"/>
</dbReference>
<feature type="region of interest" description="Disordered" evidence="10">
    <location>
        <begin position="514"/>
        <end position="545"/>
    </location>
</feature>
<keyword evidence="3" id="KW-0677">Repeat</keyword>
<dbReference type="SMART" id="SM00487">
    <property type="entry name" value="DEXDc"/>
    <property type="match status" value="2"/>
</dbReference>
<dbReference type="Pfam" id="PF18149">
    <property type="entry name" value="Helicase_PWI"/>
    <property type="match status" value="1"/>
</dbReference>
<comment type="subcellular location">
    <subcellularLocation>
        <location evidence="1">Nucleus</location>
    </subcellularLocation>
</comment>
<dbReference type="InterPro" id="IPR050474">
    <property type="entry name" value="Hel308_SKI2-like"/>
</dbReference>
<dbReference type="OrthoDB" id="5575at2759"/>
<evidence type="ECO:0000259" key="12">
    <source>
        <dbReference type="PROSITE" id="PS51194"/>
    </source>
</evidence>
<evidence type="ECO:0000259" key="11">
    <source>
        <dbReference type="PROSITE" id="PS51192"/>
    </source>
</evidence>
<dbReference type="PANTHER" id="PTHR47961">
    <property type="entry name" value="DNA POLYMERASE THETA, PUTATIVE (AFU_ORTHOLOGUE AFUA_1G05260)-RELATED"/>
    <property type="match status" value="1"/>
</dbReference>
<gene>
    <name evidence="13" type="ORF">MERGE_001603</name>
</gene>
<dbReference type="FunFam" id="1.10.3380.10:FF:000002">
    <property type="entry name" value="Activating signal cointegrator 1 complex subunit 3"/>
    <property type="match status" value="1"/>
</dbReference>
<dbReference type="Gene3D" id="3.40.50.300">
    <property type="entry name" value="P-loop containing nucleotide triphosphate hydrolases"/>
    <property type="match status" value="4"/>
</dbReference>
<evidence type="ECO:0000256" key="5">
    <source>
        <dbReference type="ARBA" id="ARBA00022801"/>
    </source>
</evidence>
<evidence type="ECO:0000256" key="3">
    <source>
        <dbReference type="ARBA" id="ARBA00022737"/>
    </source>
</evidence>
<dbReference type="InterPro" id="IPR013792">
    <property type="entry name" value="RNA3'P_cycl/enolpyr_Trfase_a/b"/>
</dbReference>
<dbReference type="FunFam" id="3.40.50.300:FF:000254">
    <property type="entry name" value="U5 small nuclear ribonucleoprotein helicase"/>
    <property type="match status" value="1"/>
</dbReference>
<protein>
    <recommendedName>
        <fullName evidence="2">RNA helicase</fullName>
        <ecNumber evidence="2">3.6.4.13</ecNumber>
    </recommendedName>
</protein>
<dbReference type="CDD" id="cd18021">
    <property type="entry name" value="DEXHc_Brr2_2"/>
    <property type="match status" value="1"/>
</dbReference>
<keyword evidence="6" id="KW-0347">Helicase</keyword>
<dbReference type="FunFam" id="1.10.10.10:FF:000024">
    <property type="entry name" value="U5 small nuclear ribonucleoprotein helicase"/>
    <property type="match status" value="1"/>
</dbReference>
<dbReference type="Pfam" id="PF00271">
    <property type="entry name" value="Helicase_C"/>
    <property type="match status" value="1"/>
</dbReference>
<evidence type="ECO:0000256" key="9">
    <source>
        <dbReference type="ARBA" id="ARBA00047984"/>
    </source>
</evidence>
<dbReference type="CDD" id="cd18019">
    <property type="entry name" value="DEXHc_Brr2_1"/>
    <property type="match status" value="1"/>
</dbReference>
<dbReference type="PROSITE" id="PS51194">
    <property type="entry name" value="HELICASE_CTER"/>
    <property type="match status" value="1"/>
</dbReference>
<evidence type="ECO:0000256" key="2">
    <source>
        <dbReference type="ARBA" id="ARBA00012552"/>
    </source>
</evidence>
<dbReference type="InterPro" id="IPR014001">
    <property type="entry name" value="Helicase_ATP-bd"/>
</dbReference>
<dbReference type="Pfam" id="PF01137">
    <property type="entry name" value="RTC"/>
    <property type="match status" value="1"/>
</dbReference>
<dbReference type="InterPro" id="IPR023797">
    <property type="entry name" value="RNA3'_phos_cyclase_dom"/>
</dbReference>
<dbReference type="Gene3D" id="1.10.10.10">
    <property type="entry name" value="Winged helix-like DNA-binding domain superfamily/Winged helix DNA-binding domain"/>
    <property type="match status" value="2"/>
</dbReference>
<dbReference type="InterPro" id="IPR003593">
    <property type="entry name" value="AAA+_ATPase"/>
</dbReference>
<dbReference type="Gene3D" id="3.30.360.20">
    <property type="entry name" value="RNA 3'-terminal phosphate cyclase, insert domain"/>
    <property type="match status" value="1"/>
</dbReference>
<feature type="domain" description="Helicase ATP-binding" evidence="11">
    <location>
        <begin position="801"/>
        <end position="985"/>
    </location>
</feature>
<name>A0A899FVF1_9ASCO</name>
<sequence length="2451" mass="280426">MSTQTLRFQGHEYFTQRLTLSLLSKKTIRIEKIRSDHTNPGLRDYEISFLRLLETITNGSQINISYTGTIIVFKPGQIHGGKITYDCGTSRSIGYFLLPLLSILPFSKIPFDLTFTGLTVDNYDVGVDIIRTGILPIMRKLGINDGLELRVGGEIRFICPSVRSLCTIHLLSSGRIKRIRGVASSTCVSPSIANRLVESARDVRKRDECGKSPGFSLSLVAESNTESLYTSELSGEAGDIPEDIGINCAKILLSQIQNGGCVDNIACKYILLGMVLGSEDVGRIKIANKIDEHFVAFLRDVKLFFNTEMRFIPSGNEIIVSCKEYGPRFVTRRDHEATGEPESLSGRINIKDMGSRVARNTQPESTIKKETQVIDDEVDQKYKKKKILKKKNIYSSILDTTEDLEGLIYYPKTKETRETYEALLAYVHEFVGDQSHDIIRSASDAVLEFLKDENLKDYDKKKEIDKLLGVNIPSERFSQLIAIGKKITDYSAEDSRNIVENDDHELDEQRVAVIFDDENENSENEIDEDDQDESNSSTDAEGTENYITIVNGKTNKHSSGKENKEKIFAHQIDTFWLQRSISAYYADPYIIQEKTSSAISFLESNISFGQLENKLMELFDYDKFELVKILTRNRDTIVWCTRLLRATDVEAKKKIETQMKSEGYEWILRELKEDRESSSLIYSEKHDHNVMEVDLPQDVEKDMHKDISMSQTSEVIPKKVIDLDSLVFSQGSHLMSNKKCILPEGSFKRSKKGYEEVHVPAPKKAIVKDIKSVLISDMPEWIRPVFGNTEKLNPIQSKLYSTAFEKDNNLLVCAPTGAGKTNIAILCILNEIKKHRNESTGEINKNDFKIVYIAPLKALVQEIVGNFRSRLSQYDIQVEELTGDTQLTKAQISYTQIIVTTPEKWDIITRKATETSYTNLVRLIIIDEIHLLHDDRGPVLEAIIARAIRKMEQTFEPVRLIGLSATLPNYMDVAAFLKVDLKQGLFYFDNSYRPCPLKQEFIGITEKKAIKRLQIINDVTYEKVIEQARKFQVLIFVHSRKETAKTAKFIRDKCLEEETIGQILRSDAATKEILQSEAKEVIDSNLKDLLPYGLGIHHAGMTRADRRSAEELFAAGHIQVLVSTSTLAWGINLPAHAVIIKGTQIYSPEKGRWIELSPQDVLQMLGRAGRPQYDSYGEGIIITSHTELQYYLSLLNQQLPIESQFISKIVDNLNAEIVLGTVRNRDEAAQWLGYTYLYVRMLRSPTIYNVGEEYADDVDLEQKRIDLIHSAALLLDKHNLIKYDKKTGIFQATELGRIASHYYITYESMATYNQYLKPTLSYIELFRIFCLSDEFKYIPVREEEKLELQKLLDRVPIPIKESTEEPSAKINTLLQAYISKLKLEGFALISDMIYVTQSAKRILRAIFDISLKRGWSQVSKSALDMCKMVEKCMWPTMTPLRQFKICPSEVIRKVERKDLSWSRYFDLDPHELGELINVPKAGKLVHKLIQHFPRLQLQTHVQPITRSMLRVSLTITPQFEWDHEIHGFTELFWIIAEDVNGEQILFHDQFILKENYVKDEHYIEFTVPISEPIPPNYFITVISDRWMHCETKLAIAFKHLILPEKFPPHTPLLDLQPLPIAVLRKQEFIKLYSSHFQNFNKIQTQVFNTLFTTDETVFVGAPTGSGKTICAEFALMRHWMQENSEKAVYIAPFQELIDERYNDWSEKFGTLESSKIIVKLTEETSENLKLLQKADLILATPVQWDVLSRRWKHRKYIQTIRLFILDEIHAVGGHVGPVYEVIISRIRYVAAQTENKVRIVALGVSLANARDLGEWIGANQHCIYNFSPKDRPRPLEVTMQSFTVPHFPSLMIAMTKPLYLIITTLSSDCSSIIFVPSRKQCRNISLDILTHCNANNNENRFLLSKSDHIISYIEKIQDDILANCLTHGIGYYHEGLSKSDKEIVKSLYKSRIIQILFASRDVAYSLGITAHMVIIMGTQYFEGREHRYIDYPISEILQMLGYAYQPDHDGISKAILMTPAVKKEYYRKFLSEALPIESHLQIFMHDAFVTEIATSTIENKQEAVDWLTWSYMYRRLVVNPGFYGLQDISHESLSSYLSDLVETTLNDLMEKKIISIEDDFYVAPLNLAMIASYYNLTYITIETMALSLTSKTKMKGLLEVVTAAAEFETIPIRRHEDVVLRRIYERIPVKLQNQDFDSPSFKAFVLLQAHFSRFQLPIDLVADQVLVLQKIMNLLSACVDVMSSEGYLNSSYPMELSQMCVQAVWDRDSPLKQIPHFTNDVIKRCNDTGLESVYDLGEFLADASKESRDKLLEMDSKKLRDVANFVNNYPSIDITFDLEDKESITVGNKATINIVLTREMEEVNTLVYAPFFPISKNEHWWIVIGDGVSLLAIKKVTLQKVLSVKLDFIPPNAGKHEYILSCFSDSYVGVDQDIKVNIVVAETRENNEADE</sequence>
<dbReference type="Pfam" id="PF00270">
    <property type="entry name" value="DEAD"/>
    <property type="match status" value="2"/>
</dbReference>
<proteinExistence type="predicted"/>
<dbReference type="InterPro" id="IPR037136">
    <property type="entry name" value="RNA3'_phos_cyclase_dom_sf"/>
</dbReference>
<dbReference type="GO" id="GO:0003676">
    <property type="term" value="F:nucleic acid binding"/>
    <property type="evidence" value="ECO:0007669"/>
    <property type="project" value="InterPro"/>
</dbReference>
<dbReference type="GO" id="GO:0005524">
    <property type="term" value="F:ATP binding"/>
    <property type="evidence" value="ECO:0007669"/>
    <property type="project" value="UniProtKB-KW"/>
</dbReference>
<keyword evidence="7" id="KW-0067">ATP-binding</keyword>
<keyword evidence="5" id="KW-0378">Hydrolase</keyword>
<dbReference type="GO" id="GO:0003724">
    <property type="term" value="F:RNA helicase activity"/>
    <property type="evidence" value="ECO:0007669"/>
    <property type="project" value="UniProtKB-EC"/>
</dbReference>
<keyword evidence="4" id="KW-0547">Nucleotide-binding</keyword>
<dbReference type="FunFam" id="1.10.3380.10:FF:000001">
    <property type="entry name" value="U5 small nuclear ribonucleoprotein helicase"/>
    <property type="match status" value="1"/>
</dbReference>
<dbReference type="PIRSF" id="PIRSF039073">
    <property type="entry name" value="BRR2"/>
    <property type="match status" value="1"/>
</dbReference>
<dbReference type="FunFam" id="1.10.150.20:FF:000004">
    <property type="entry name" value="U5 small nuclear ribonucleoprotein helicase"/>
    <property type="match status" value="1"/>
</dbReference>
<reference evidence="13" key="1">
    <citation type="submission" date="2020-06" db="EMBL/GenBank/DDBJ databases">
        <title>Genomes of multiple members of Pneumocystis genus reveal paths to human pathogen Pneumocystis jirovecii.</title>
        <authorList>
            <person name="Cisse O.H."/>
            <person name="Ma L."/>
            <person name="Dekker J."/>
            <person name="Khil P."/>
            <person name="Jo J."/>
            <person name="Brenchley J."/>
            <person name="Blair R."/>
            <person name="Pahar B."/>
            <person name="Chabe M."/>
            <person name="Van Rompay K.A."/>
            <person name="Keesler R."/>
            <person name="Sukura A."/>
            <person name="Hirsch V."/>
            <person name="Kutty G."/>
            <person name="Liu Y."/>
            <person name="Peng L."/>
            <person name="Chen J."/>
            <person name="Song J."/>
            <person name="Weissenbacher-Lang C."/>
            <person name="Xu J."/>
            <person name="Upham N.S."/>
            <person name="Stajich J.E."/>
            <person name="Cuomo C.A."/>
            <person name="Cushion M.T."/>
            <person name="Kovacs J.A."/>
        </authorList>
    </citation>
    <scope>NUCLEOTIDE SEQUENCE</scope>
    <source>
        <strain evidence="13">2A</strain>
    </source>
</reference>
<accession>A0A899FVF1</accession>
<dbReference type="InterPro" id="IPR004179">
    <property type="entry name" value="Sec63-dom"/>
</dbReference>
<dbReference type="GO" id="GO:0000712">
    <property type="term" value="P:resolution of meiotic recombination intermediates"/>
    <property type="evidence" value="ECO:0007669"/>
    <property type="project" value="TreeGrafter"/>
</dbReference>
<dbReference type="SUPFAM" id="SSF46785">
    <property type="entry name" value="Winged helix' DNA-binding domain"/>
    <property type="match status" value="1"/>
</dbReference>
<dbReference type="GO" id="GO:0042254">
    <property type="term" value="P:ribosome biogenesis"/>
    <property type="evidence" value="ECO:0007669"/>
    <property type="project" value="InterPro"/>
</dbReference>
<dbReference type="InterPro" id="IPR036388">
    <property type="entry name" value="WH-like_DNA-bd_sf"/>
</dbReference>
<evidence type="ECO:0000256" key="8">
    <source>
        <dbReference type="ARBA" id="ARBA00023242"/>
    </source>
</evidence>
<dbReference type="InterPro" id="IPR036553">
    <property type="entry name" value="RPTC_insert"/>
</dbReference>
<dbReference type="Pfam" id="PF21188">
    <property type="entry name" value="BRR2_plug"/>
    <property type="match status" value="1"/>
</dbReference>
<dbReference type="FunFam" id="3.40.50.300:FF:000102">
    <property type="entry name" value="RNA helicase, activating signal cointegrator 1"/>
    <property type="match status" value="1"/>
</dbReference>
<dbReference type="SUPFAM" id="SSF55205">
    <property type="entry name" value="EPT/RTPC-like"/>
    <property type="match status" value="1"/>
</dbReference>
<dbReference type="InterPro" id="IPR014756">
    <property type="entry name" value="Ig_E-set"/>
</dbReference>
<dbReference type="SMART" id="SM00973">
    <property type="entry name" value="Sec63"/>
    <property type="match status" value="2"/>
</dbReference>
<dbReference type="SMART" id="SM00490">
    <property type="entry name" value="HELICc"/>
    <property type="match status" value="2"/>
</dbReference>
<dbReference type="Gene3D" id="1.10.3380.10">
    <property type="entry name" value="Sec63 N-terminal domain-like domain"/>
    <property type="match status" value="2"/>
</dbReference>
<dbReference type="Gene3D" id="1.10.150.20">
    <property type="entry name" value="5' to 3' exonuclease, C-terminal subdomain"/>
    <property type="match status" value="2"/>
</dbReference>
<dbReference type="FunFam" id="3.40.50.300:FF:000062">
    <property type="entry name" value="U5 small nuclear ribonucleoprotein helicase"/>
    <property type="match status" value="1"/>
</dbReference>
<dbReference type="Proteomes" id="UP000663699">
    <property type="component" value="Chromosome 2"/>
</dbReference>
<dbReference type="SUPFAM" id="SSF52540">
    <property type="entry name" value="P-loop containing nucleoside triphosphate hydrolases"/>
    <property type="match status" value="3"/>
</dbReference>
<evidence type="ECO:0000313" key="13">
    <source>
        <dbReference type="EMBL" id="QSL64304.1"/>
    </source>
</evidence>
<dbReference type="Gene3D" id="3.65.10.20">
    <property type="entry name" value="RNA 3'-terminal phosphate cyclase domain"/>
    <property type="match status" value="1"/>
</dbReference>
<evidence type="ECO:0000256" key="1">
    <source>
        <dbReference type="ARBA" id="ARBA00004123"/>
    </source>
</evidence>
<dbReference type="SUPFAM" id="SSF158702">
    <property type="entry name" value="Sec63 N-terminal domain-like"/>
    <property type="match status" value="2"/>
</dbReference>
<feature type="compositionally biased region" description="Acidic residues" evidence="10">
    <location>
        <begin position="515"/>
        <end position="533"/>
    </location>
</feature>
<dbReference type="PROSITE" id="PS51192">
    <property type="entry name" value="HELICASE_ATP_BIND_1"/>
    <property type="match status" value="2"/>
</dbReference>
<dbReference type="FunFam" id="2.60.40.150:FF:000133">
    <property type="entry name" value="Pre-mRNA splicing helicase, putative"/>
    <property type="match status" value="1"/>
</dbReference>
<evidence type="ECO:0000313" key="14">
    <source>
        <dbReference type="Proteomes" id="UP000663699"/>
    </source>
</evidence>
<dbReference type="InterPro" id="IPR036390">
    <property type="entry name" value="WH_DNA-bd_sf"/>
</dbReference>
<dbReference type="InterPro" id="IPR041094">
    <property type="entry name" value="Brr2_helicase_PWI"/>
</dbReference>
<dbReference type="Pfam" id="PF05189">
    <property type="entry name" value="RTC_insert"/>
    <property type="match status" value="1"/>
</dbReference>
<dbReference type="EC" id="3.6.4.13" evidence="2"/>
<dbReference type="InterPro" id="IPR001650">
    <property type="entry name" value="Helicase_C-like"/>
</dbReference>
<dbReference type="CDD" id="cd18795">
    <property type="entry name" value="SF2_C_Ski2"/>
    <property type="match status" value="1"/>
</dbReference>
<dbReference type="Pfam" id="PF23445">
    <property type="entry name" value="WHD_SNRNP200"/>
    <property type="match status" value="2"/>
</dbReference>
<dbReference type="InterPro" id="IPR035892">
    <property type="entry name" value="C2_domain_sf"/>
</dbReference>
<dbReference type="InterPro" id="IPR013791">
    <property type="entry name" value="RNA3'-term_phos_cycl_insert"/>
</dbReference>
<dbReference type="FunFam" id="1.10.10.10:FF:000012">
    <property type="entry name" value="U5 small nuclear ribonucleoprotein helicase"/>
    <property type="match status" value="1"/>
</dbReference>
<dbReference type="InterPro" id="IPR057842">
    <property type="entry name" value="WH_MER3"/>
</dbReference>
<evidence type="ECO:0000256" key="6">
    <source>
        <dbReference type="ARBA" id="ARBA00022806"/>
    </source>
</evidence>
<dbReference type="InterPro" id="IPR016443">
    <property type="entry name" value="RNA3'_term_phos_cyc_type_2"/>
</dbReference>
<dbReference type="GO" id="GO:0016787">
    <property type="term" value="F:hydrolase activity"/>
    <property type="evidence" value="ECO:0007669"/>
    <property type="project" value="UniProtKB-KW"/>
</dbReference>
<dbReference type="PANTHER" id="PTHR47961:SF4">
    <property type="entry name" value="ACTIVATING SIGNAL COINTEGRATOR 1 COMPLEX SUBUNIT 3"/>
    <property type="match status" value="1"/>
</dbReference>
<dbReference type="Gene3D" id="2.60.40.150">
    <property type="entry name" value="C2 domain"/>
    <property type="match status" value="2"/>
</dbReference>
<dbReference type="SMART" id="SM00382">
    <property type="entry name" value="AAA"/>
    <property type="match status" value="2"/>
</dbReference>
<dbReference type="EMBL" id="CP054533">
    <property type="protein sequence ID" value="QSL64304.1"/>
    <property type="molecule type" value="Genomic_DNA"/>
</dbReference>
<evidence type="ECO:0000256" key="10">
    <source>
        <dbReference type="SAM" id="MobiDB-lite"/>
    </source>
</evidence>